<dbReference type="Pfam" id="PF06912">
    <property type="entry name" value="DUF1275"/>
    <property type="match status" value="1"/>
</dbReference>
<dbReference type="PANTHER" id="PTHR37314">
    <property type="entry name" value="SLR0142 PROTEIN"/>
    <property type="match status" value="1"/>
</dbReference>
<accession>A0A5N8VE21</accession>
<feature type="transmembrane region" description="Helical" evidence="1">
    <location>
        <begin position="98"/>
        <end position="115"/>
    </location>
</feature>
<keyword evidence="3" id="KW-1185">Reference proteome</keyword>
<dbReference type="OrthoDB" id="7057004at2"/>
<dbReference type="EMBL" id="VJZD01000064">
    <property type="protein sequence ID" value="MPY33076.1"/>
    <property type="molecule type" value="Genomic_DNA"/>
</dbReference>
<evidence type="ECO:0000313" key="2">
    <source>
        <dbReference type="EMBL" id="MPY33076.1"/>
    </source>
</evidence>
<keyword evidence="1" id="KW-1133">Transmembrane helix</keyword>
<reference evidence="2 3" key="1">
    <citation type="submission" date="2019-07" db="EMBL/GenBank/DDBJ databases">
        <title>New species of Amycolatopsis and Streptomyces.</title>
        <authorList>
            <person name="Duangmal K."/>
            <person name="Teo W.F.A."/>
            <person name="Lipun K."/>
        </authorList>
    </citation>
    <scope>NUCLEOTIDE SEQUENCE [LARGE SCALE GENOMIC DNA]</scope>
    <source>
        <strain evidence="2 3">NBRC 109810</strain>
    </source>
</reference>
<protein>
    <submittedName>
        <fullName evidence="2">DUF1275 domain-containing protein</fullName>
    </submittedName>
</protein>
<name>A0A5N8VE21_9ACTN</name>
<dbReference type="PANTHER" id="PTHR37314:SF4">
    <property type="entry name" value="UPF0700 TRANSMEMBRANE PROTEIN YOAK"/>
    <property type="match status" value="1"/>
</dbReference>
<feature type="transmembrane region" description="Helical" evidence="1">
    <location>
        <begin position="182"/>
        <end position="198"/>
    </location>
</feature>
<proteinExistence type="predicted"/>
<feature type="transmembrane region" description="Helical" evidence="1">
    <location>
        <begin position="72"/>
        <end position="92"/>
    </location>
</feature>
<dbReference type="Proteomes" id="UP000325849">
    <property type="component" value="Unassembled WGS sequence"/>
</dbReference>
<keyword evidence="1" id="KW-0812">Transmembrane</keyword>
<gene>
    <name evidence="2" type="ORF">FNH09_17950</name>
</gene>
<comment type="caution">
    <text evidence="2">The sequence shown here is derived from an EMBL/GenBank/DDBJ whole genome shotgun (WGS) entry which is preliminary data.</text>
</comment>
<evidence type="ECO:0000313" key="3">
    <source>
        <dbReference type="Proteomes" id="UP000325849"/>
    </source>
</evidence>
<feature type="transmembrane region" description="Helical" evidence="1">
    <location>
        <begin position="157"/>
        <end position="176"/>
    </location>
</feature>
<sequence length="218" mass="22639">MVGGALDAYTFVSLDGVFANAQTGNVVLLGIEAAHGQWVQAWRHVPPILAFVAGVVTAETLKRPRLAGVVRWPPVAALLLEIVVLAGVGLLPAGAPDALVVVLISFTASVQITAFRKLVDTAYNSTMTTGNLRTATQSAYEALVTGDREAARRAAQFTAVILAFLAGALGGAALTVAVGVRAVWAAAAVLTCGLALFVHDERMARRRTAAAAPTNTRR</sequence>
<dbReference type="AlphaFoldDB" id="A0A5N8VE21"/>
<dbReference type="InterPro" id="IPR010699">
    <property type="entry name" value="DUF1275"/>
</dbReference>
<organism evidence="2 3">
    <name type="scientific">Streptomyces adustus</name>
    <dbReference type="NCBI Taxonomy" id="1609272"/>
    <lineage>
        <taxon>Bacteria</taxon>
        <taxon>Bacillati</taxon>
        <taxon>Actinomycetota</taxon>
        <taxon>Actinomycetes</taxon>
        <taxon>Kitasatosporales</taxon>
        <taxon>Streptomycetaceae</taxon>
        <taxon>Streptomyces</taxon>
    </lineage>
</organism>
<evidence type="ECO:0000256" key="1">
    <source>
        <dbReference type="SAM" id="Phobius"/>
    </source>
</evidence>
<keyword evidence="1" id="KW-0472">Membrane</keyword>